<reference evidence="1 2" key="1">
    <citation type="submission" date="2020-08" db="EMBL/GenBank/DDBJ databases">
        <title>A novel species.</title>
        <authorList>
            <person name="Gao J."/>
        </authorList>
    </citation>
    <scope>NUCLEOTIDE SEQUENCE [LARGE SCALE GENOMIC DNA]</scope>
    <source>
        <strain evidence="1 2">CRPJ-33</strain>
    </source>
</reference>
<evidence type="ECO:0000313" key="1">
    <source>
        <dbReference type="EMBL" id="QNP64411.1"/>
    </source>
</evidence>
<dbReference type="AlphaFoldDB" id="A0A7H0HV45"/>
<keyword evidence="2" id="KW-1185">Reference proteome</keyword>
<dbReference type="KEGG" id="sgj:IAG43_16850"/>
<dbReference type="Proteomes" id="UP000516230">
    <property type="component" value="Chromosome"/>
</dbReference>
<gene>
    <name evidence="1" type="ORF">IAG43_16850</name>
</gene>
<evidence type="ECO:0000313" key="2">
    <source>
        <dbReference type="Proteomes" id="UP000516230"/>
    </source>
</evidence>
<sequence>MASAAFGRRQRARIMITVKTYPELSSKYRETSCVAGIRLDQGEPQHVRLFPVPFRLLSEEAQFSKYSIIEGDVEPHRPERDSRPESLRPHLDSLEIVGEVPPDSGWQKRYRHVEPLVAPSLCAIKRDQEERGTSLGVFRLAEITRFRLEHAEPWSVSKAALADQLDLFEQELNPLEWVPLDLRYSFRCAEDDCPTHDMGLKDWEAGQSYRKFLRKYGEHGVRDALRERWYTRMCAPSRAVHFFVGNIAAHPKTFMLLAVFYPERKVVEYVQDRLFGE</sequence>
<organism evidence="1 2">
    <name type="scientific">Streptomyces genisteinicus</name>
    <dbReference type="NCBI Taxonomy" id="2768068"/>
    <lineage>
        <taxon>Bacteria</taxon>
        <taxon>Bacillati</taxon>
        <taxon>Actinomycetota</taxon>
        <taxon>Actinomycetes</taxon>
        <taxon>Kitasatosporales</taxon>
        <taxon>Streptomycetaceae</taxon>
        <taxon>Streptomyces</taxon>
    </lineage>
</organism>
<protein>
    <submittedName>
        <fullName evidence="1">Uncharacterized protein</fullName>
    </submittedName>
</protein>
<name>A0A7H0HV45_9ACTN</name>
<accession>A0A7H0HV45</accession>
<proteinExistence type="predicted"/>
<dbReference type="EMBL" id="CP060825">
    <property type="protein sequence ID" value="QNP64411.1"/>
    <property type="molecule type" value="Genomic_DNA"/>
</dbReference>